<organism evidence="9">
    <name type="scientific">marine metagenome</name>
    <dbReference type="NCBI Taxonomy" id="408172"/>
    <lineage>
        <taxon>unclassified sequences</taxon>
        <taxon>metagenomes</taxon>
        <taxon>ecological metagenomes</taxon>
    </lineage>
</organism>
<evidence type="ECO:0000256" key="6">
    <source>
        <dbReference type="ARBA" id="ARBA00023049"/>
    </source>
</evidence>
<keyword evidence="3" id="KW-0645">Protease</keyword>
<dbReference type="CDD" id="cd06232">
    <property type="entry name" value="M14-like"/>
    <property type="match status" value="1"/>
</dbReference>
<dbReference type="Pfam" id="PF00246">
    <property type="entry name" value="Peptidase_M14"/>
    <property type="match status" value="1"/>
</dbReference>
<feature type="region of interest" description="Disordered" evidence="7">
    <location>
        <begin position="1373"/>
        <end position="1394"/>
    </location>
</feature>
<evidence type="ECO:0000259" key="8">
    <source>
        <dbReference type="Pfam" id="PF00246"/>
    </source>
</evidence>
<evidence type="ECO:0000256" key="2">
    <source>
        <dbReference type="ARBA" id="ARBA00005988"/>
    </source>
</evidence>
<dbReference type="EMBL" id="UINC01000661">
    <property type="protein sequence ID" value="SUZ59073.1"/>
    <property type="molecule type" value="Genomic_DNA"/>
</dbReference>
<keyword evidence="6" id="KW-0482">Metalloprotease</keyword>
<dbReference type="InterPro" id="IPR000834">
    <property type="entry name" value="Peptidase_M14"/>
</dbReference>
<accession>A0A381P052</accession>
<comment type="similarity">
    <text evidence="2">Belongs to the peptidase M14 family.</text>
</comment>
<dbReference type="GO" id="GO:0008270">
    <property type="term" value="F:zinc ion binding"/>
    <property type="evidence" value="ECO:0007669"/>
    <property type="project" value="InterPro"/>
</dbReference>
<dbReference type="SUPFAM" id="SSF53187">
    <property type="entry name" value="Zn-dependent exopeptidases"/>
    <property type="match status" value="1"/>
</dbReference>
<dbReference type="GO" id="GO:0005615">
    <property type="term" value="C:extracellular space"/>
    <property type="evidence" value="ECO:0007669"/>
    <property type="project" value="TreeGrafter"/>
</dbReference>
<dbReference type="GO" id="GO:0006508">
    <property type="term" value="P:proteolysis"/>
    <property type="evidence" value="ECO:0007669"/>
    <property type="project" value="UniProtKB-KW"/>
</dbReference>
<keyword evidence="4" id="KW-0378">Hydrolase</keyword>
<reference evidence="9" key="1">
    <citation type="submission" date="2018-05" db="EMBL/GenBank/DDBJ databases">
        <authorList>
            <person name="Lanie J.A."/>
            <person name="Ng W.-L."/>
            <person name="Kazmierczak K.M."/>
            <person name="Andrzejewski T.M."/>
            <person name="Davidsen T.M."/>
            <person name="Wayne K.J."/>
            <person name="Tettelin H."/>
            <person name="Glass J.I."/>
            <person name="Rusch D."/>
            <person name="Podicherti R."/>
            <person name="Tsui H.-C.T."/>
            <person name="Winkler M.E."/>
        </authorList>
    </citation>
    <scope>NUCLEOTIDE SEQUENCE</scope>
</reference>
<dbReference type="Gene3D" id="3.40.630.10">
    <property type="entry name" value="Zn peptidases"/>
    <property type="match status" value="1"/>
</dbReference>
<dbReference type="GO" id="GO:0004181">
    <property type="term" value="F:metallocarboxypeptidase activity"/>
    <property type="evidence" value="ECO:0007669"/>
    <property type="project" value="InterPro"/>
</dbReference>
<evidence type="ECO:0000256" key="5">
    <source>
        <dbReference type="ARBA" id="ARBA00022833"/>
    </source>
</evidence>
<evidence type="ECO:0000256" key="1">
    <source>
        <dbReference type="ARBA" id="ARBA00001947"/>
    </source>
</evidence>
<evidence type="ECO:0000256" key="7">
    <source>
        <dbReference type="SAM" id="MobiDB-lite"/>
    </source>
</evidence>
<dbReference type="PANTHER" id="PTHR11705">
    <property type="entry name" value="PROTEASE FAMILY M14 CARBOXYPEPTIDASE A,B"/>
    <property type="match status" value="1"/>
</dbReference>
<sequence>MKHRASRNLTVLFIAVGLFSTVGTGLPTQTETVVTAGLASVFEPGPILQDRNGDDQVDFVSARLVLPDSPASEDVAAAVAIAARLGLETSGLSFPLAFRASEIPDLYEEGPPLIIIGTGNVLLPEVIANRVSEFEPGEGTVTFSNGKVFIAGKDPAGTQAAGEAFAARSPYLWNIIGRDQGDTYQKIASDLAGFLGEKGVLVSSVSFDELIYREKGREAETATVTASVPLGTVTQARDFLSVLASDHRKGQGTDRLNYASVSQIIFRVTDGQVSDAVTVSRVGLPARYVNPPRREPSRFRGQGASAADGGRGRQTERTFDLSALFSAEGGLLQDEDGDQIPDDSDMMIVFPHQNDVGGDYPALGVTQLGARIGLESTGLSFPLLGFDKELDDPEGEGRPLVLIGRHNRLVQELASMGKLREAEPVPGVGRVEMVPSAYHQNSAVVLIGGDLEGEEAAAEYLSRRAPYVWEIGKDEPTLKNAKDSVRKLLAGRTSAAQAALALDELEQILEEISEKELESISIDAYFEEASPDFDDWATRELSRRFGTTQIEVSSQGRMDAVQVFQQKPELEWEVDAFWKKFREEVLPETASGAKVSMELRVSEAPELRRELAIQVKSEIEAQGGQVEEVIVLSAYKQGLLWLMEQVAPVLENLPVATVELGWKPFPVEIPTDQRFQGEPARWLNELYPADDLLAGQLGLPLNSVSFFMQEEGESIYSVTAKDSSGAVLLQDSFSPKYYERPYFDAFPDYAQVTVTTGWLKATVDEVTLVDERIATDSDRIWDYYQATTLEEVYDEIKSNTGGKPTRDKAPYFHTLRVELKASEPDYKLEIDQEHISVLESLHDDIYFDTLDFFYEVAETAAGGDAPRSRSLAPGNVLPWIHPERRGQPPELTITYSGFASKQPKLVVRYREKENEEYETETRVLAPVEIPEPYIYLAEVKAGEDGLARLGFLVTLEDTEPLPRIATLLDNLQRLQDEGLFTEALGIRGAAQIVVRLEAPGAASTRTYASQPAERFAAPSELYRSRLVTWDHVISPAESEIISHSLGTLPNVTTYVGGYSYQGRPVSVMEIKLPMEAELVSQAKLNTWKPVLSIVGRQHANEVSSTSHILRLAELMATDPQYQSYLKRMNVVIQPVVNPDGASLSYELQKLTPTHCLHAGRYSALGPDVPGQVNNPDTLLTEALVMRDVSRKWVADVRLNPHGYPSHEWVHQFANYNPKSFRSYWIPRGWYTSASVIEDPRLKDYNDAALAMRDYIAEEVSKDPQVRETNLRIYDRYQRWTMRWQPHLYNLEIYRDTAIYHSRRNSSVSVPGPEALIRPTVFSGSTEAMDETAQGPWLDLVTRMGFGYLMASVRFLDEAVYSLYRMEGESQGSVRISLTRPRPIRSGRPGSGNQQ</sequence>
<name>A0A381P052_9ZZZZ</name>
<comment type="cofactor">
    <cofactor evidence="1">
        <name>Zn(2+)</name>
        <dbReference type="ChEBI" id="CHEBI:29105"/>
    </cofactor>
</comment>
<evidence type="ECO:0000256" key="3">
    <source>
        <dbReference type="ARBA" id="ARBA00022670"/>
    </source>
</evidence>
<gene>
    <name evidence="9" type="ORF">METZ01_LOCUS11927</name>
</gene>
<feature type="domain" description="Peptidase M14" evidence="8">
    <location>
        <begin position="1049"/>
        <end position="1146"/>
    </location>
</feature>
<evidence type="ECO:0000256" key="4">
    <source>
        <dbReference type="ARBA" id="ARBA00022801"/>
    </source>
</evidence>
<dbReference type="PANTHER" id="PTHR11705:SF143">
    <property type="entry name" value="SLL0236 PROTEIN"/>
    <property type="match status" value="1"/>
</dbReference>
<proteinExistence type="inferred from homology"/>
<feature type="region of interest" description="Disordered" evidence="7">
    <location>
        <begin position="289"/>
        <end position="314"/>
    </location>
</feature>
<protein>
    <recommendedName>
        <fullName evidence="8">Peptidase M14 domain-containing protein</fullName>
    </recommendedName>
</protein>
<feature type="compositionally biased region" description="Low complexity" evidence="7">
    <location>
        <begin position="1379"/>
        <end position="1394"/>
    </location>
</feature>
<keyword evidence="5" id="KW-0862">Zinc</keyword>
<evidence type="ECO:0000313" key="9">
    <source>
        <dbReference type="EMBL" id="SUZ59073.1"/>
    </source>
</evidence>